<dbReference type="SFLD" id="SFLDS00029">
    <property type="entry name" value="Radical_SAM"/>
    <property type="match status" value="1"/>
</dbReference>
<dbReference type="InterPro" id="IPR058240">
    <property type="entry name" value="rSAM_sf"/>
</dbReference>
<sequence length="395" mass="41880">MAEALSFGCRLNAAESEAMRHLAERSGWAGALVVNTCAVTAEAEAQARQAIRRAARENPGRPILVTGCAAQIAPDTWAALPGVARVIGNGRKLDPMAWDAPPAPITVADPVVPAATAGTRAFLAVQQGCDHHCTFCVIPQGRGPSRGLPVAEAAREAAALAERHREIVLSGVDLASHPDLAGLIRAVLRAAPGLARLRLSSLDPAALDDRFWAVWAEEERLAPSLHLSIQHADDLVLKRMRRRHRHADLLALARRARDLRPGAALGGDLIAGFPTETEAQHAWLEAFIAEAGLAFLHVFPYSPRPGTPAARMPPTPVALRRDRAARLRAAGLRERARFLAGRLGAEEEVLMEGKGLGMTAHGAALRLSGAPDAPGTLLRARVTGTDGATLLGERV</sequence>
<dbReference type="PROSITE" id="PS51449">
    <property type="entry name" value="MTTASE_N"/>
    <property type="match status" value="1"/>
</dbReference>
<name>A0ABT3NUK6_9PROT</name>
<dbReference type="PROSITE" id="PS51918">
    <property type="entry name" value="RADICAL_SAM"/>
    <property type="match status" value="1"/>
</dbReference>
<evidence type="ECO:0000256" key="1">
    <source>
        <dbReference type="ARBA" id="ARBA00001966"/>
    </source>
</evidence>
<dbReference type="SUPFAM" id="SSF102114">
    <property type="entry name" value="Radical SAM enzymes"/>
    <property type="match status" value="1"/>
</dbReference>
<dbReference type="Gene3D" id="3.80.30.20">
    <property type="entry name" value="tm_1862 like domain"/>
    <property type="match status" value="1"/>
</dbReference>
<protein>
    <submittedName>
        <fullName evidence="11">Radical SAM protein</fullName>
    </submittedName>
</protein>
<evidence type="ECO:0000256" key="2">
    <source>
        <dbReference type="ARBA" id="ARBA00022485"/>
    </source>
</evidence>
<keyword evidence="5" id="KW-0479">Metal-binding</keyword>
<dbReference type="PROSITE" id="PS01278">
    <property type="entry name" value="MTTASE_RADICAL"/>
    <property type="match status" value="1"/>
</dbReference>
<comment type="cofactor">
    <cofactor evidence="1">
        <name>[4Fe-4S] cluster</name>
        <dbReference type="ChEBI" id="CHEBI:49883"/>
    </cofactor>
</comment>
<dbReference type="InterPro" id="IPR005840">
    <property type="entry name" value="Ribosomal_uS12_MeSTrfase_RimO"/>
</dbReference>
<keyword evidence="7" id="KW-0411">Iron-sulfur</keyword>
<dbReference type="InterPro" id="IPR007197">
    <property type="entry name" value="rSAM"/>
</dbReference>
<evidence type="ECO:0000313" key="12">
    <source>
        <dbReference type="Proteomes" id="UP001526430"/>
    </source>
</evidence>
<keyword evidence="2" id="KW-0004">4Fe-4S</keyword>
<dbReference type="SMART" id="SM00729">
    <property type="entry name" value="Elp3"/>
    <property type="match status" value="1"/>
</dbReference>
<evidence type="ECO:0000313" key="11">
    <source>
        <dbReference type="EMBL" id="MCW8085842.1"/>
    </source>
</evidence>
<dbReference type="InterPro" id="IPR020612">
    <property type="entry name" value="Methylthiotransferase_CS"/>
</dbReference>
<feature type="domain" description="TRAM" evidence="8">
    <location>
        <begin position="337"/>
        <end position="395"/>
    </location>
</feature>
<dbReference type="InterPro" id="IPR038135">
    <property type="entry name" value="Methylthiotransferase_N_sf"/>
</dbReference>
<keyword evidence="3" id="KW-0808">Transferase</keyword>
<keyword evidence="12" id="KW-1185">Reference proteome</keyword>
<gene>
    <name evidence="11" type="ORF">OF850_09415</name>
</gene>
<proteinExistence type="predicted"/>
<dbReference type="RefSeq" id="WP_301589792.1">
    <property type="nucleotide sequence ID" value="NZ_JAPFQI010000005.1"/>
</dbReference>
<dbReference type="PANTHER" id="PTHR43837:SF1">
    <property type="entry name" value="RIBOSOMAL PROTEIN US12 METHYLTHIOTRANSFERASE RIMO"/>
    <property type="match status" value="1"/>
</dbReference>
<evidence type="ECO:0000259" key="10">
    <source>
        <dbReference type="PROSITE" id="PS51918"/>
    </source>
</evidence>
<dbReference type="CDD" id="cd01335">
    <property type="entry name" value="Radical_SAM"/>
    <property type="match status" value="1"/>
</dbReference>
<dbReference type="InterPro" id="IPR006638">
    <property type="entry name" value="Elp3/MiaA/NifB-like_rSAM"/>
</dbReference>
<dbReference type="Pfam" id="PF00919">
    <property type="entry name" value="UPF0004"/>
    <property type="match status" value="1"/>
</dbReference>
<dbReference type="SFLD" id="SFLDG01082">
    <property type="entry name" value="B12-binding_domain_containing"/>
    <property type="match status" value="1"/>
</dbReference>
<accession>A0ABT3NUK6</accession>
<evidence type="ECO:0000256" key="5">
    <source>
        <dbReference type="ARBA" id="ARBA00022723"/>
    </source>
</evidence>
<dbReference type="Proteomes" id="UP001526430">
    <property type="component" value="Unassembled WGS sequence"/>
</dbReference>
<organism evidence="11 12">
    <name type="scientific">Sabulicella glaciei</name>
    <dbReference type="NCBI Taxonomy" id="2984948"/>
    <lineage>
        <taxon>Bacteria</taxon>
        <taxon>Pseudomonadati</taxon>
        <taxon>Pseudomonadota</taxon>
        <taxon>Alphaproteobacteria</taxon>
        <taxon>Acetobacterales</taxon>
        <taxon>Acetobacteraceae</taxon>
        <taxon>Sabulicella</taxon>
    </lineage>
</organism>
<comment type="caution">
    <text evidence="11">The sequence shown here is derived from an EMBL/GenBank/DDBJ whole genome shotgun (WGS) entry which is preliminary data.</text>
</comment>
<dbReference type="Gene3D" id="3.40.50.12160">
    <property type="entry name" value="Methylthiotransferase, N-terminal domain"/>
    <property type="match status" value="1"/>
</dbReference>
<evidence type="ECO:0000256" key="4">
    <source>
        <dbReference type="ARBA" id="ARBA00022691"/>
    </source>
</evidence>
<feature type="domain" description="MTTase N-terminal" evidence="9">
    <location>
        <begin position="1"/>
        <end position="110"/>
    </location>
</feature>
<keyword evidence="4" id="KW-0949">S-adenosyl-L-methionine</keyword>
<keyword evidence="6" id="KW-0408">Iron</keyword>
<dbReference type="PROSITE" id="PS50926">
    <property type="entry name" value="TRAM"/>
    <property type="match status" value="1"/>
</dbReference>
<dbReference type="PANTHER" id="PTHR43837">
    <property type="entry name" value="RIBOSOMAL PROTEIN S12 METHYLTHIOTRANSFERASE RIMO"/>
    <property type="match status" value="1"/>
</dbReference>
<dbReference type="EMBL" id="JAPFQI010000005">
    <property type="protein sequence ID" value="MCW8085842.1"/>
    <property type="molecule type" value="Genomic_DNA"/>
</dbReference>
<evidence type="ECO:0000256" key="3">
    <source>
        <dbReference type="ARBA" id="ARBA00022679"/>
    </source>
</evidence>
<dbReference type="InterPro" id="IPR002792">
    <property type="entry name" value="TRAM_dom"/>
</dbReference>
<evidence type="ECO:0000259" key="9">
    <source>
        <dbReference type="PROSITE" id="PS51449"/>
    </source>
</evidence>
<dbReference type="InterPro" id="IPR023404">
    <property type="entry name" value="rSAM_horseshoe"/>
</dbReference>
<evidence type="ECO:0000256" key="6">
    <source>
        <dbReference type="ARBA" id="ARBA00023004"/>
    </source>
</evidence>
<reference evidence="11 12" key="1">
    <citation type="submission" date="2022-10" db="EMBL/GenBank/DDBJ databases">
        <title>Roseococcus glaciei nov., sp. nov., isolated from glacier.</title>
        <authorList>
            <person name="Liu Q."/>
            <person name="Xin Y.-H."/>
        </authorList>
    </citation>
    <scope>NUCLEOTIDE SEQUENCE [LARGE SCALE GENOMIC DNA]</scope>
    <source>
        <strain evidence="11 12">MDT2-1-1</strain>
    </source>
</reference>
<feature type="domain" description="Radical SAM core" evidence="10">
    <location>
        <begin position="115"/>
        <end position="342"/>
    </location>
</feature>
<dbReference type="Pfam" id="PF04055">
    <property type="entry name" value="Radical_SAM"/>
    <property type="match status" value="1"/>
</dbReference>
<evidence type="ECO:0000256" key="7">
    <source>
        <dbReference type="ARBA" id="ARBA00023014"/>
    </source>
</evidence>
<evidence type="ECO:0000259" key="8">
    <source>
        <dbReference type="PROSITE" id="PS50926"/>
    </source>
</evidence>
<dbReference type="InterPro" id="IPR013848">
    <property type="entry name" value="Methylthiotransferase_N"/>
</dbReference>